<comment type="similarity">
    <text evidence="9">Belongs to the GSP H family.</text>
</comment>
<organism evidence="13 14">
    <name type="scientific">Pseudoxanthomonas indica</name>
    <dbReference type="NCBI Taxonomy" id="428993"/>
    <lineage>
        <taxon>Bacteria</taxon>
        <taxon>Pseudomonadati</taxon>
        <taxon>Pseudomonadota</taxon>
        <taxon>Gammaproteobacteria</taxon>
        <taxon>Lysobacterales</taxon>
        <taxon>Lysobacteraceae</taxon>
        <taxon>Pseudoxanthomonas</taxon>
    </lineage>
</organism>
<evidence type="ECO:0000256" key="9">
    <source>
        <dbReference type="ARBA" id="ARBA00025772"/>
    </source>
</evidence>
<dbReference type="GO" id="GO:0015627">
    <property type="term" value="C:type II protein secretion system complex"/>
    <property type="evidence" value="ECO:0007669"/>
    <property type="project" value="InterPro"/>
</dbReference>
<evidence type="ECO:0000313" key="14">
    <source>
        <dbReference type="Proteomes" id="UP000190341"/>
    </source>
</evidence>
<evidence type="ECO:0000256" key="11">
    <source>
        <dbReference type="SAM" id="Phobius"/>
    </source>
</evidence>
<keyword evidence="8 11" id="KW-0472">Membrane</keyword>
<dbReference type="OrthoDB" id="6039229at2"/>
<keyword evidence="7 11" id="KW-1133">Transmembrane helix</keyword>
<dbReference type="Gene3D" id="3.55.40.10">
    <property type="entry name" value="minor pseudopilin epsh domain"/>
    <property type="match status" value="1"/>
</dbReference>
<gene>
    <name evidence="13" type="ORF">SAMN06296058_0800</name>
</gene>
<keyword evidence="3" id="KW-1003">Cell membrane</keyword>
<feature type="domain" description="General secretion pathway GspH" evidence="12">
    <location>
        <begin position="58"/>
        <end position="168"/>
    </location>
</feature>
<evidence type="ECO:0000256" key="10">
    <source>
        <dbReference type="ARBA" id="ARBA00030775"/>
    </source>
</evidence>
<evidence type="ECO:0000256" key="3">
    <source>
        <dbReference type="ARBA" id="ARBA00022475"/>
    </source>
</evidence>
<proteinExistence type="inferred from homology"/>
<dbReference type="Pfam" id="PF07963">
    <property type="entry name" value="N_methyl"/>
    <property type="match status" value="1"/>
</dbReference>
<keyword evidence="4" id="KW-0488">Methylation</keyword>
<name>A0A1T5JH54_9GAMM</name>
<comment type="subcellular location">
    <subcellularLocation>
        <location evidence="1">Cell inner membrane</location>
        <topology evidence="1">Single-pass membrane protein</topology>
    </subcellularLocation>
</comment>
<sequence length="184" mass="19242">MKLCQPERAGQDSRGVGARVRGFTLLELLVTVAIVAILATLAIPSFTEVINSNRLTAQANELVTSVQLARTEAIRRNATVRVCRSTDGATCAGAAGAWDQWLVMAGATVLRDFRSKAPVAVTASADTITFRADGLARNAAGGLAAETFTACIVTTRPELNQRAVRIQSGSRVSTTPVNGDGACP</sequence>
<dbReference type="Proteomes" id="UP000190341">
    <property type="component" value="Unassembled WGS sequence"/>
</dbReference>
<evidence type="ECO:0000259" key="12">
    <source>
        <dbReference type="Pfam" id="PF12019"/>
    </source>
</evidence>
<dbReference type="InterPro" id="IPR012902">
    <property type="entry name" value="N_methyl_site"/>
</dbReference>
<evidence type="ECO:0000256" key="6">
    <source>
        <dbReference type="ARBA" id="ARBA00022692"/>
    </source>
</evidence>
<evidence type="ECO:0000256" key="1">
    <source>
        <dbReference type="ARBA" id="ARBA00004377"/>
    </source>
</evidence>
<protein>
    <recommendedName>
        <fullName evidence="2">Type II secretion system protein H</fullName>
    </recommendedName>
    <alternativeName>
        <fullName evidence="10">General secretion pathway protein H</fullName>
    </alternativeName>
</protein>
<dbReference type="InterPro" id="IPR022346">
    <property type="entry name" value="T2SS_GspH"/>
</dbReference>
<dbReference type="RefSeq" id="WP_079723172.1">
    <property type="nucleotide sequence ID" value="NZ_BMCL01000003.1"/>
</dbReference>
<dbReference type="SUPFAM" id="SSF54523">
    <property type="entry name" value="Pili subunits"/>
    <property type="match status" value="1"/>
</dbReference>
<evidence type="ECO:0000256" key="8">
    <source>
        <dbReference type="ARBA" id="ARBA00023136"/>
    </source>
</evidence>
<dbReference type="EMBL" id="FUZV01000001">
    <property type="protein sequence ID" value="SKC50759.1"/>
    <property type="molecule type" value="Genomic_DNA"/>
</dbReference>
<accession>A0A1T5JH54</accession>
<keyword evidence="14" id="KW-1185">Reference proteome</keyword>
<reference evidence="13 14" key="1">
    <citation type="submission" date="2017-02" db="EMBL/GenBank/DDBJ databases">
        <authorList>
            <person name="Peterson S.W."/>
        </authorList>
    </citation>
    <scope>NUCLEOTIDE SEQUENCE [LARGE SCALE GENOMIC DNA]</scope>
    <source>
        <strain evidence="13 14">P15</strain>
    </source>
</reference>
<dbReference type="InterPro" id="IPR045584">
    <property type="entry name" value="Pilin-like"/>
</dbReference>
<evidence type="ECO:0000256" key="4">
    <source>
        <dbReference type="ARBA" id="ARBA00022481"/>
    </source>
</evidence>
<dbReference type="GO" id="GO:0005886">
    <property type="term" value="C:plasma membrane"/>
    <property type="evidence" value="ECO:0007669"/>
    <property type="project" value="UniProtKB-SubCell"/>
</dbReference>
<dbReference type="GO" id="GO:0015628">
    <property type="term" value="P:protein secretion by the type II secretion system"/>
    <property type="evidence" value="ECO:0007669"/>
    <property type="project" value="InterPro"/>
</dbReference>
<dbReference type="Pfam" id="PF12019">
    <property type="entry name" value="GspH"/>
    <property type="match status" value="1"/>
</dbReference>
<dbReference type="NCBIfam" id="TIGR02532">
    <property type="entry name" value="IV_pilin_GFxxxE"/>
    <property type="match status" value="1"/>
</dbReference>
<feature type="transmembrane region" description="Helical" evidence="11">
    <location>
        <begin position="20"/>
        <end position="43"/>
    </location>
</feature>
<evidence type="ECO:0000256" key="2">
    <source>
        <dbReference type="ARBA" id="ARBA00021549"/>
    </source>
</evidence>
<evidence type="ECO:0000256" key="7">
    <source>
        <dbReference type="ARBA" id="ARBA00022989"/>
    </source>
</evidence>
<evidence type="ECO:0000256" key="5">
    <source>
        <dbReference type="ARBA" id="ARBA00022519"/>
    </source>
</evidence>
<evidence type="ECO:0000313" key="13">
    <source>
        <dbReference type="EMBL" id="SKC50759.1"/>
    </source>
</evidence>
<keyword evidence="5" id="KW-0997">Cell inner membrane</keyword>
<dbReference type="AlphaFoldDB" id="A0A1T5JH54"/>
<dbReference type="PROSITE" id="PS00409">
    <property type="entry name" value="PROKAR_NTER_METHYL"/>
    <property type="match status" value="1"/>
</dbReference>
<dbReference type="STRING" id="428993.SAMN06296058_0800"/>
<keyword evidence="6 11" id="KW-0812">Transmembrane</keyword>